<keyword evidence="6" id="KW-1185">Reference proteome</keyword>
<dbReference type="Pfam" id="PF03629">
    <property type="entry name" value="SASA"/>
    <property type="match status" value="2"/>
</dbReference>
<keyword evidence="1" id="KW-0378">Hydrolase</keyword>
<name>A0A842HFE6_9BACT</name>
<evidence type="ECO:0000256" key="1">
    <source>
        <dbReference type="ARBA" id="ARBA00022801"/>
    </source>
</evidence>
<dbReference type="Proteomes" id="UP000546464">
    <property type="component" value="Unassembled WGS sequence"/>
</dbReference>
<dbReference type="EMBL" id="JACHVB010000035">
    <property type="protein sequence ID" value="MBC2595243.1"/>
    <property type="molecule type" value="Genomic_DNA"/>
</dbReference>
<dbReference type="Gene3D" id="3.40.50.1110">
    <property type="entry name" value="SGNH hydrolase"/>
    <property type="match status" value="1"/>
</dbReference>
<comment type="caution">
    <text evidence="5">The sequence shown here is derived from an EMBL/GenBank/DDBJ whole genome shotgun (WGS) entry which is preliminary data.</text>
</comment>
<feature type="domain" description="Sialate O-acetylesterase" evidence="4">
    <location>
        <begin position="117"/>
        <end position="218"/>
    </location>
</feature>
<dbReference type="InterPro" id="IPR036514">
    <property type="entry name" value="SGNH_hydro_sf"/>
</dbReference>
<feature type="signal peptide" evidence="3">
    <location>
        <begin position="1"/>
        <end position="33"/>
    </location>
</feature>
<dbReference type="GO" id="GO:0001681">
    <property type="term" value="F:sialate O-acetylesterase activity"/>
    <property type="evidence" value="ECO:0007669"/>
    <property type="project" value="InterPro"/>
</dbReference>
<evidence type="ECO:0000313" key="6">
    <source>
        <dbReference type="Proteomes" id="UP000546464"/>
    </source>
</evidence>
<dbReference type="AlphaFoldDB" id="A0A842HFE6"/>
<dbReference type="InterPro" id="IPR005181">
    <property type="entry name" value="SASA"/>
</dbReference>
<protein>
    <submittedName>
        <fullName evidence="5">Sialate O-acetylesterase</fullName>
    </submittedName>
</protein>
<gene>
    <name evidence="5" type="ORF">H5P28_13325</name>
</gene>
<evidence type="ECO:0000313" key="5">
    <source>
        <dbReference type="EMBL" id="MBC2595243.1"/>
    </source>
</evidence>
<keyword evidence="3" id="KW-0732">Signal</keyword>
<proteinExistence type="predicted"/>
<dbReference type="GO" id="GO:0005975">
    <property type="term" value="P:carbohydrate metabolic process"/>
    <property type="evidence" value="ECO:0007669"/>
    <property type="project" value="TreeGrafter"/>
</dbReference>
<evidence type="ECO:0000259" key="4">
    <source>
        <dbReference type="Pfam" id="PF03629"/>
    </source>
</evidence>
<accession>A0A842HFE6</accession>
<feature type="chain" id="PRO_5032765966" evidence="3">
    <location>
        <begin position="34"/>
        <end position="517"/>
    </location>
</feature>
<dbReference type="PANTHER" id="PTHR22901">
    <property type="entry name" value="SIALATE O-ACETYLESTERASE"/>
    <property type="match status" value="1"/>
</dbReference>
<feature type="domain" description="Sialate O-acetylesterase" evidence="4">
    <location>
        <begin position="301"/>
        <end position="404"/>
    </location>
</feature>
<reference evidence="5 6" key="1">
    <citation type="submission" date="2020-07" db="EMBL/GenBank/DDBJ databases">
        <authorList>
            <person name="Feng X."/>
        </authorList>
    </citation>
    <scope>NUCLEOTIDE SEQUENCE [LARGE SCALE GENOMIC DNA]</scope>
    <source>
        <strain evidence="5 6">JCM31066</strain>
    </source>
</reference>
<evidence type="ECO:0000256" key="3">
    <source>
        <dbReference type="SAM" id="SignalP"/>
    </source>
</evidence>
<dbReference type="SUPFAM" id="SSF52266">
    <property type="entry name" value="SGNH hydrolase"/>
    <property type="match status" value="1"/>
</dbReference>
<sequence length="517" mass="56765">MTPPSSPQPPTPTRLLGSLALFLAVSAAPSAHADVTLAPLFRDGAVFQQNAPVVVWGQADPDEAVEVSFGQQSLKTQTDAQGDWSVSLAPMEASFEPQTLTVKGKNTLAVKDILVGEVWLCSGQSNMEWRVRLSNNASQEMASANFPAIRQFKPPRTAASDPQKDVVGEWVVCSPDTVGEFTAVGYFFARTLREQLGVPVGIINSTWGGTQIESWISAEAISQVSSIGQIEERWQERLKDYPAAMSEYNESYAQWKSERDQAIQSGKKYTKRAPREPEGPGSRWEPSSIFNGMVAPLVPYTVAGVLWYQGESNQGHESEYAELFTTMIGQWRETFQNEQMPFYFVQLANCIRKSDPTGEAWAYLREAQAAALDLPNTGMAVAIDIGTSNDIHPRNKQEVGRRLALLALRDQYGYDLSAQGPRLRGAKTEGARVVLSFDHAEGLNSGDEPLTGFFIAGENRQFYPAQAVIENDTVVVSSGMVPEPVAVRYAWANDPVPAPTLQNAARLPAEPFRTDNW</sequence>
<dbReference type="PANTHER" id="PTHR22901:SF0">
    <property type="entry name" value="SIALATE O-ACETYLESTERASE"/>
    <property type="match status" value="1"/>
</dbReference>
<organism evidence="5 6">
    <name type="scientific">Ruficoccus amylovorans</name>
    <dbReference type="NCBI Taxonomy" id="1804625"/>
    <lineage>
        <taxon>Bacteria</taxon>
        <taxon>Pseudomonadati</taxon>
        <taxon>Verrucomicrobiota</taxon>
        <taxon>Opitutia</taxon>
        <taxon>Puniceicoccales</taxon>
        <taxon>Cerasicoccaceae</taxon>
        <taxon>Ruficoccus</taxon>
    </lineage>
</organism>
<feature type="region of interest" description="Disordered" evidence="2">
    <location>
        <begin position="266"/>
        <end position="285"/>
    </location>
</feature>
<evidence type="ECO:0000256" key="2">
    <source>
        <dbReference type="SAM" id="MobiDB-lite"/>
    </source>
</evidence>
<dbReference type="InterPro" id="IPR039329">
    <property type="entry name" value="SIAE"/>
</dbReference>